<protein>
    <submittedName>
        <fullName evidence="2">Transposase</fullName>
    </submittedName>
</protein>
<evidence type="ECO:0000313" key="3">
    <source>
        <dbReference type="Proteomes" id="UP000244959"/>
    </source>
</evidence>
<organism evidence="2 3">
    <name type="scientific">Orientia tsutsugamushi str. Gilliam</name>
    <dbReference type="NCBI Taxonomy" id="1359184"/>
    <lineage>
        <taxon>Bacteria</taxon>
        <taxon>Pseudomonadati</taxon>
        <taxon>Pseudomonadota</taxon>
        <taxon>Alphaproteobacteria</taxon>
        <taxon>Rickettsiales</taxon>
        <taxon>Rickettsiaceae</taxon>
        <taxon>Rickettsieae</taxon>
        <taxon>Orientia</taxon>
    </lineage>
</organism>
<evidence type="ECO:0000256" key="1">
    <source>
        <dbReference type="SAM" id="MobiDB-lite"/>
    </source>
</evidence>
<dbReference type="Proteomes" id="UP000244959">
    <property type="component" value="Chromosome I"/>
</dbReference>
<keyword evidence="3" id="KW-1185">Reference proteome</keyword>
<accession>A0A2U3QP09</accession>
<feature type="compositionally biased region" description="Basic residues" evidence="1">
    <location>
        <begin position="11"/>
        <end position="34"/>
    </location>
</feature>
<proteinExistence type="predicted"/>
<gene>
    <name evidence="2" type="ORF">GILLIAM_00123</name>
</gene>
<sequence>MSQYSDVYKHERAKRLGVSKSGIKKAIKHPKAKK</sequence>
<dbReference type="EMBL" id="LS398551">
    <property type="protein sequence ID" value="SPR02669.1"/>
    <property type="molecule type" value="Genomic_DNA"/>
</dbReference>
<feature type="region of interest" description="Disordered" evidence="1">
    <location>
        <begin position="1"/>
        <end position="34"/>
    </location>
</feature>
<reference evidence="3" key="1">
    <citation type="submission" date="2018-03" db="EMBL/GenBank/DDBJ databases">
        <authorList>
            <person name="Batty M. E."/>
            <person name="Batty M E."/>
        </authorList>
    </citation>
    <scope>NUCLEOTIDE SEQUENCE [LARGE SCALE GENOMIC DNA]</scope>
    <source>
        <strain evidence="3">Gilliam</strain>
    </source>
</reference>
<evidence type="ECO:0000313" key="2">
    <source>
        <dbReference type="EMBL" id="SPR02669.1"/>
    </source>
</evidence>
<dbReference type="AlphaFoldDB" id="A0A2U3QP09"/>
<name>A0A2U3QP09_ORITS</name>